<keyword evidence="2" id="KW-1185">Reference proteome</keyword>
<evidence type="ECO:0000313" key="2">
    <source>
        <dbReference type="Proteomes" id="UP000314294"/>
    </source>
</evidence>
<organism evidence="1 2">
    <name type="scientific">Liparis tanakae</name>
    <name type="common">Tanaka's snailfish</name>
    <dbReference type="NCBI Taxonomy" id="230148"/>
    <lineage>
        <taxon>Eukaryota</taxon>
        <taxon>Metazoa</taxon>
        <taxon>Chordata</taxon>
        <taxon>Craniata</taxon>
        <taxon>Vertebrata</taxon>
        <taxon>Euteleostomi</taxon>
        <taxon>Actinopterygii</taxon>
        <taxon>Neopterygii</taxon>
        <taxon>Teleostei</taxon>
        <taxon>Neoteleostei</taxon>
        <taxon>Acanthomorphata</taxon>
        <taxon>Eupercaria</taxon>
        <taxon>Perciformes</taxon>
        <taxon>Cottioidei</taxon>
        <taxon>Cottales</taxon>
        <taxon>Liparidae</taxon>
        <taxon>Liparis</taxon>
    </lineage>
</organism>
<reference evidence="1 2" key="1">
    <citation type="submission" date="2019-03" db="EMBL/GenBank/DDBJ databases">
        <title>First draft genome of Liparis tanakae, snailfish: a comprehensive survey of snailfish specific genes.</title>
        <authorList>
            <person name="Kim W."/>
            <person name="Song I."/>
            <person name="Jeong J.-H."/>
            <person name="Kim D."/>
            <person name="Kim S."/>
            <person name="Ryu S."/>
            <person name="Song J.Y."/>
            <person name="Lee S.K."/>
        </authorList>
    </citation>
    <scope>NUCLEOTIDE SEQUENCE [LARGE SCALE GENOMIC DNA]</scope>
    <source>
        <tissue evidence="1">Muscle</tissue>
    </source>
</reference>
<accession>A0A4Z2FFQ9</accession>
<sequence length="89" mass="10191">MPPRSPQLHTSAPPEETRTVRLAELLWTPQETDGNGDRCQRGELRVVAHFIDIINIICLEYRATDPNNQEDRWDCIQGFCQLVDQEADG</sequence>
<comment type="caution">
    <text evidence="1">The sequence shown here is derived from an EMBL/GenBank/DDBJ whole genome shotgun (WGS) entry which is preliminary data.</text>
</comment>
<protein>
    <submittedName>
        <fullName evidence="1">Uncharacterized protein</fullName>
    </submittedName>
</protein>
<evidence type="ECO:0000313" key="1">
    <source>
        <dbReference type="EMBL" id="TNN40066.1"/>
    </source>
</evidence>
<dbReference type="AlphaFoldDB" id="A0A4Z2FFQ9"/>
<gene>
    <name evidence="1" type="ORF">EYF80_049761</name>
</gene>
<name>A0A4Z2FFQ9_9TELE</name>
<proteinExistence type="predicted"/>
<dbReference type="Proteomes" id="UP000314294">
    <property type="component" value="Unassembled WGS sequence"/>
</dbReference>
<dbReference type="EMBL" id="SRLO01001221">
    <property type="protein sequence ID" value="TNN40066.1"/>
    <property type="molecule type" value="Genomic_DNA"/>
</dbReference>